<proteinExistence type="predicted"/>
<dbReference type="Proteomes" id="UP000503308">
    <property type="component" value="Chromosome"/>
</dbReference>
<accession>A0A858SSM1</accession>
<dbReference type="EMBL" id="CP048788">
    <property type="protein sequence ID" value="QJF50693.1"/>
    <property type="molecule type" value="Genomic_DNA"/>
</dbReference>
<name>A0A858SSM1_9RHOB</name>
<dbReference type="RefSeq" id="WP_169639909.1">
    <property type="nucleotide sequence ID" value="NZ_CP048788.1"/>
</dbReference>
<reference evidence="1 2" key="1">
    <citation type="submission" date="2020-02" db="EMBL/GenBank/DDBJ databases">
        <title>Genome sequence of Roseobacter ponti.</title>
        <authorList>
            <person name="Hollensteiner J."/>
            <person name="Schneider D."/>
            <person name="Poehlein A."/>
            <person name="Daniel R."/>
        </authorList>
    </citation>
    <scope>NUCLEOTIDE SEQUENCE [LARGE SCALE GENOMIC DNA]</scope>
    <source>
        <strain evidence="1 2">DSM 106830</strain>
    </source>
</reference>
<protein>
    <submittedName>
        <fullName evidence="1">Uncharacterized protein</fullName>
    </submittedName>
</protein>
<sequence length="210" mass="23465">MTGGPKKPNPHDVLYPTRMTGDAADWRAAFQRRIKTGDRFEAMAEACRRLLEISNNRLIRVSDPDGTEHCAPRTGSVEAAAAAYLSKTKALKNAMAASDTEAICFAARWQGELFADLVNRFGAVKGTQLSVEELAASRVASIRKLTRTGPTEHNLQRKSLSKVRENHALELAKQSGETKKSKQIEYIRKKWRLPGDRPNNSTFYKYLKDS</sequence>
<keyword evidence="2" id="KW-1185">Reference proteome</keyword>
<dbReference type="KEGG" id="rpon:G3256_05740"/>
<gene>
    <name evidence="1" type="ORF">G3256_05740</name>
</gene>
<organism evidence="1 2">
    <name type="scientific">Roseobacter ponti</name>
    <dbReference type="NCBI Taxonomy" id="1891787"/>
    <lineage>
        <taxon>Bacteria</taxon>
        <taxon>Pseudomonadati</taxon>
        <taxon>Pseudomonadota</taxon>
        <taxon>Alphaproteobacteria</taxon>
        <taxon>Rhodobacterales</taxon>
        <taxon>Roseobacteraceae</taxon>
        <taxon>Roseobacter</taxon>
    </lineage>
</organism>
<evidence type="ECO:0000313" key="2">
    <source>
        <dbReference type="Proteomes" id="UP000503308"/>
    </source>
</evidence>
<dbReference type="AlphaFoldDB" id="A0A858SSM1"/>
<evidence type="ECO:0000313" key="1">
    <source>
        <dbReference type="EMBL" id="QJF50693.1"/>
    </source>
</evidence>